<dbReference type="PANTHER" id="PTHR31121">
    <property type="entry name" value="ALPHA-1,2 MANNOSYLTRANSFERASE KTR1"/>
    <property type="match status" value="1"/>
</dbReference>
<name>A0ABR1FD76_9ASCO</name>
<comment type="caution">
    <text evidence="8">The sequence shown here is derived from an EMBL/GenBank/DDBJ whole genome shotgun (WGS) entry which is preliminary data.</text>
</comment>
<dbReference type="InterPro" id="IPR029044">
    <property type="entry name" value="Nucleotide-diphossugar_trans"/>
</dbReference>
<sequence length="465" mass="54689">MPRSPTYRVVRLTIIVFVLVVVVYKLASPANINALSQAGGYYGSSPVVVSKIEDKNTEDKGADVKKTEESKKEEKTEVKQESKPEEKAEAKSEEKKEEAETKPEENKEEAKVETEQNPEESKEENTTPAPPPFNDGVGPTYQHANATFVTLARNEDIWSLVKSIRNVEDRFNHKYHYDWVFLNDDDFDEDFKEITTSLVSGTTKYGKIPKEHWGFPEWIDKEKAAKTRQEMAEKKIIYGDSVSYRHMCRFESGFFYRQPLLLDYKYYWRVEPDIILHCDIDYDVFKFMEEKEYDYGFTLSLYEYGETIATLWDSVRKFIKAHPDYLAKDNLMDWLSDDEGYSYNRCHFWSNFEIGNLDFWRGKEYSEFFDFLDQEGGFFYERWGDAPVHSIGAGLFLPKAKVHYFDDIGYWHVPFSNCPTNREDRTRLKCSCNPRENFAWKGYSCTPKFYNVMGMERPSEWRTQS</sequence>
<dbReference type="Pfam" id="PF01793">
    <property type="entry name" value="Glyco_transf_15"/>
    <property type="match status" value="1"/>
</dbReference>
<protein>
    <submittedName>
        <fullName evidence="8">Alpha-1,2 mannosyltransferase KTR1</fullName>
    </submittedName>
</protein>
<keyword evidence="5" id="KW-0735">Signal-anchor</keyword>
<accession>A0ABR1FD76</accession>
<evidence type="ECO:0000256" key="5">
    <source>
        <dbReference type="ARBA" id="ARBA00022968"/>
    </source>
</evidence>
<evidence type="ECO:0000256" key="3">
    <source>
        <dbReference type="ARBA" id="ARBA00022676"/>
    </source>
</evidence>
<dbReference type="PIRSF" id="PIRSF018153">
    <property type="entry name" value="Glyco_trans_15"/>
    <property type="match status" value="1"/>
</dbReference>
<feature type="transmembrane region" description="Helical" evidence="7">
    <location>
        <begin position="9"/>
        <end position="27"/>
    </location>
</feature>
<dbReference type="PANTHER" id="PTHR31121:SF6">
    <property type="entry name" value="ALPHA-1,2 MANNOSYLTRANSFERASE KTR1"/>
    <property type="match status" value="1"/>
</dbReference>
<gene>
    <name evidence="8" type="ORF">BZA70DRAFT_272229</name>
</gene>
<dbReference type="GeneID" id="90037129"/>
<keyword evidence="3 8" id="KW-0328">Glycosyltransferase</keyword>
<keyword evidence="9" id="KW-1185">Reference proteome</keyword>
<evidence type="ECO:0000313" key="8">
    <source>
        <dbReference type="EMBL" id="KAK7207796.1"/>
    </source>
</evidence>
<keyword evidence="4" id="KW-0808">Transferase</keyword>
<evidence type="ECO:0000256" key="4">
    <source>
        <dbReference type="ARBA" id="ARBA00022679"/>
    </source>
</evidence>
<evidence type="ECO:0000256" key="6">
    <source>
        <dbReference type="SAM" id="MobiDB-lite"/>
    </source>
</evidence>
<dbReference type="SUPFAM" id="SSF53448">
    <property type="entry name" value="Nucleotide-diphospho-sugar transferases"/>
    <property type="match status" value="1"/>
</dbReference>
<reference evidence="8 9" key="1">
    <citation type="submission" date="2024-03" db="EMBL/GenBank/DDBJ databases">
        <title>Genome-scale model development and genomic sequencing of the oleaginous clade Lipomyces.</title>
        <authorList>
            <consortium name="Lawrence Berkeley National Laboratory"/>
            <person name="Czajka J.J."/>
            <person name="Han Y."/>
            <person name="Kim J."/>
            <person name="Mondo S.J."/>
            <person name="Hofstad B.A."/>
            <person name="Robles A."/>
            <person name="Haridas S."/>
            <person name="Riley R."/>
            <person name="LaButti K."/>
            <person name="Pangilinan J."/>
            <person name="Andreopoulos W."/>
            <person name="Lipzen A."/>
            <person name="Yan J."/>
            <person name="Wang M."/>
            <person name="Ng V."/>
            <person name="Grigoriev I.V."/>
            <person name="Spatafora J.W."/>
            <person name="Magnuson J.K."/>
            <person name="Baker S.E."/>
            <person name="Pomraning K.R."/>
        </authorList>
    </citation>
    <scope>NUCLEOTIDE SEQUENCE [LARGE SCALE GENOMIC DNA]</scope>
    <source>
        <strain evidence="8 9">Phaff 52-87</strain>
    </source>
</reference>
<keyword evidence="7" id="KW-1133">Transmembrane helix</keyword>
<keyword evidence="7" id="KW-0472">Membrane</keyword>
<comment type="subcellular location">
    <subcellularLocation>
        <location evidence="1">Membrane</location>
        <topology evidence="1">Single-pass type II membrane protein</topology>
    </subcellularLocation>
</comment>
<dbReference type="Proteomes" id="UP001498771">
    <property type="component" value="Unassembled WGS sequence"/>
</dbReference>
<proteinExistence type="inferred from homology"/>
<organism evidence="8 9">
    <name type="scientific">Myxozyma melibiosi</name>
    <dbReference type="NCBI Taxonomy" id="54550"/>
    <lineage>
        <taxon>Eukaryota</taxon>
        <taxon>Fungi</taxon>
        <taxon>Dikarya</taxon>
        <taxon>Ascomycota</taxon>
        <taxon>Saccharomycotina</taxon>
        <taxon>Lipomycetes</taxon>
        <taxon>Lipomycetales</taxon>
        <taxon>Lipomycetaceae</taxon>
        <taxon>Myxozyma</taxon>
    </lineage>
</organism>
<comment type="similarity">
    <text evidence="2">Belongs to the glycosyltransferase 15 family.</text>
</comment>
<evidence type="ECO:0000256" key="1">
    <source>
        <dbReference type="ARBA" id="ARBA00004606"/>
    </source>
</evidence>
<evidence type="ECO:0000313" key="9">
    <source>
        <dbReference type="Proteomes" id="UP001498771"/>
    </source>
</evidence>
<keyword evidence="7" id="KW-0812">Transmembrane</keyword>
<feature type="compositionally biased region" description="Basic and acidic residues" evidence="6">
    <location>
        <begin position="53"/>
        <end position="125"/>
    </location>
</feature>
<dbReference type="RefSeq" id="XP_064770829.1">
    <property type="nucleotide sequence ID" value="XM_064911617.1"/>
</dbReference>
<dbReference type="GO" id="GO:0016757">
    <property type="term" value="F:glycosyltransferase activity"/>
    <property type="evidence" value="ECO:0007669"/>
    <property type="project" value="UniProtKB-KW"/>
</dbReference>
<dbReference type="Gene3D" id="3.90.550.10">
    <property type="entry name" value="Spore Coat Polysaccharide Biosynthesis Protein SpsA, Chain A"/>
    <property type="match status" value="1"/>
</dbReference>
<dbReference type="EMBL" id="JBBJBU010000001">
    <property type="protein sequence ID" value="KAK7207796.1"/>
    <property type="molecule type" value="Genomic_DNA"/>
</dbReference>
<evidence type="ECO:0000256" key="7">
    <source>
        <dbReference type="SAM" id="Phobius"/>
    </source>
</evidence>
<evidence type="ECO:0000256" key="2">
    <source>
        <dbReference type="ARBA" id="ARBA00007677"/>
    </source>
</evidence>
<feature type="region of interest" description="Disordered" evidence="6">
    <location>
        <begin position="53"/>
        <end position="141"/>
    </location>
</feature>
<dbReference type="InterPro" id="IPR002685">
    <property type="entry name" value="Glyco_trans_15"/>
</dbReference>